<keyword evidence="2" id="KW-1185">Reference proteome</keyword>
<evidence type="ECO:0000313" key="2">
    <source>
        <dbReference type="Proteomes" id="UP001424532"/>
    </source>
</evidence>
<organism evidence="1 2">
    <name type="scientific">Pseudomonas sichuanensis</name>
    <dbReference type="NCBI Taxonomy" id="2213015"/>
    <lineage>
        <taxon>Bacteria</taxon>
        <taxon>Pseudomonadati</taxon>
        <taxon>Pseudomonadota</taxon>
        <taxon>Gammaproteobacteria</taxon>
        <taxon>Pseudomonadales</taxon>
        <taxon>Pseudomonadaceae</taxon>
        <taxon>Pseudomonas</taxon>
    </lineage>
</organism>
<reference evidence="1 2" key="1">
    <citation type="submission" date="2024-05" db="EMBL/GenBank/DDBJ databases">
        <title>Sequence of Lycoming College course isolates.</title>
        <authorList>
            <person name="Reigle C.A."/>
            <person name="Newman J.D."/>
        </authorList>
    </citation>
    <scope>NUCLEOTIDE SEQUENCE [LARGE SCALE GENOMIC DNA]</scope>
    <source>
        <strain evidence="1 2">CAR-09</strain>
    </source>
</reference>
<evidence type="ECO:0000313" key="1">
    <source>
        <dbReference type="EMBL" id="MEN8639576.1"/>
    </source>
</evidence>
<gene>
    <name evidence="1" type="ORF">ABFE88_07940</name>
</gene>
<comment type="caution">
    <text evidence="1">The sequence shown here is derived from an EMBL/GenBank/DDBJ whole genome shotgun (WGS) entry which is preliminary data.</text>
</comment>
<protein>
    <recommendedName>
        <fullName evidence="3">Tail fiber protein</fullName>
    </recommendedName>
</protein>
<proteinExistence type="predicted"/>
<dbReference type="RefSeq" id="WP_347149530.1">
    <property type="nucleotide sequence ID" value="NZ_JBDLYL010000006.1"/>
</dbReference>
<dbReference type="EMBL" id="JBDLYL010000006">
    <property type="protein sequence ID" value="MEN8639576.1"/>
    <property type="molecule type" value="Genomic_DNA"/>
</dbReference>
<evidence type="ECO:0008006" key="3">
    <source>
        <dbReference type="Google" id="ProtNLM"/>
    </source>
</evidence>
<accession>A0ABV0DGE5</accession>
<dbReference type="Proteomes" id="UP001424532">
    <property type="component" value="Unassembled WGS sequence"/>
</dbReference>
<sequence length="370" mass="39045">MSQFDFGVIDPNYKSGPQLSLDLNKFRDALNTQHLGASRPAYAQAGMLWMREVSSERWDLCLYDGQLDPVLRSFNPVTSEILKFAISDVAGLGTALDAGVQKDAATTTGAALIPTGNSAQRPAAPAAGMFRHNTTTLEFERYQGGKWLPLNVMDKALNEAPAVTLASAATLNIGSAAANTISVSGTTTITAFDNVADGATRRLVFQGQLTLTHNAASLILPGGTSITTAAGDVVEMLSLGGGNWRCTNYLPAAGRALNREYLSAPQTITSAGLLTLAHGLKTRPKLFRCSVTITTAHIGYAVGDEVEVPHFADISDSDSNTRGISLTADDTNIYIKYRASSTVFGALNKSNGFPAAITNASGLLNVRAWA</sequence>
<name>A0ABV0DGE5_9PSED</name>